<name>A0A812XKY4_SYMPI</name>
<feature type="non-terminal residue" evidence="2">
    <location>
        <position position="1"/>
    </location>
</feature>
<accession>A0A812XKY4</accession>
<feature type="region of interest" description="Disordered" evidence="1">
    <location>
        <begin position="44"/>
        <end position="79"/>
    </location>
</feature>
<evidence type="ECO:0000256" key="1">
    <source>
        <dbReference type="SAM" id="MobiDB-lite"/>
    </source>
</evidence>
<protein>
    <submittedName>
        <fullName evidence="2">Uncharacterized protein</fullName>
    </submittedName>
</protein>
<dbReference type="AlphaFoldDB" id="A0A812XKY4"/>
<gene>
    <name evidence="2" type="ORF">SPIL2461_LOCUS20939</name>
</gene>
<sequence>CHKALYSGYPSPLGLGSPAALSSPGWRSPPSCEYEALRRLKDRSRDGSFMQASWSAEVTTNSSSGSHLTEPPLFGQGRK</sequence>
<reference evidence="2" key="1">
    <citation type="submission" date="2021-02" db="EMBL/GenBank/DDBJ databases">
        <authorList>
            <person name="Dougan E. K."/>
            <person name="Rhodes N."/>
            <person name="Thang M."/>
            <person name="Chan C."/>
        </authorList>
    </citation>
    <scope>NUCLEOTIDE SEQUENCE</scope>
</reference>
<feature type="compositionally biased region" description="Polar residues" evidence="1">
    <location>
        <begin position="50"/>
        <end position="67"/>
    </location>
</feature>
<evidence type="ECO:0000313" key="3">
    <source>
        <dbReference type="Proteomes" id="UP000649617"/>
    </source>
</evidence>
<feature type="region of interest" description="Disordered" evidence="1">
    <location>
        <begin position="1"/>
        <end position="28"/>
    </location>
</feature>
<organism evidence="2 3">
    <name type="scientific">Symbiodinium pilosum</name>
    <name type="common">Dinoflagellate</name>
    <dbReference type="NCBI Taxonomy" id="2952"/>
    <lineage>
        <taxon>Eukaryota</taxon>
        <taxon>Sar</taxon>
        <taxon>Alveolata</taxon>
        <taxon>Dinophyceae</taxon>
        <taxon>Suessiales</taxon>
        <taxon>Symbiodiniaceae</taxon>
        <taxon>Symbiodinium</taxon>
    </lineage>
</organism>
<dbReference type="Proteomes" id="UP000649617">
    <property type="component" value="Unassembled WGS sequence"/>
</dbReference>
<proteinExistence type="predicted"/>
<comment type="caution">
    <text evidence="2">The sequence shown here is derived from an EMBL/GenBank/DDBJ whole genome shotgun (WGS) entry which is preliminary data.</text>
</comment>
<dbReference type="EMBL" id="CAJNIZ010045798">
    <property type="protein sequence ID" value="CAE7730161.1"/>
    <property type="molecule type" value="Genomic_DNA"/>
</dbReference>
<feature type="non-terminal residue" evidence="2">
    <location>
        <position position="79"/>
    </location>
</feature>
<evidence type="ECO:0000313" key="2">
    <source>
        <dbReference type="EMBL" id="CAE7730161.1"/>
    </source>
</evidence>
<keyword evidence="3" id="KW-1185">Reference proteome</keyword>